<reference evidence="1" key="1">
    <citation type="journal article" date="2020" name="mSystems">
        <title>Genome- and Community-Level Interaction Insights into Carbon Utilization and Element Cycling Functions of Hydrothermarchaeota in Hydrothermal Sediment.</title>
        <authorList>
            <person name="Zhou Z."/>
            <person name="Liu Y."/>
            <person name="Xu W."/>
            <person name="Pan J."/>
            <person name="Luo Z.H."/>
            <person name="Li M."/>
        </authorList>
    </citation>
    <scope>NUCLEOTIDE SEQUENCE [LARGE SCALE GENOMIC DNA]</scope>
    <source>
        <strain evidence="1">HyVt-74</strain>
    </source>
</reference>
<evidence type="ECO:0000313" key="1">
    <source>
        <dbReference type="EMBL" id="HHE04818.1"/>
    </source>
</evidence>
<comment type="caution">
    <text evidence="1">The sequence shown here is derived from an EMBL/GenBank/DDBJ whole genome shotgun (WGS) entry which is preliminary data.</text>
</comment>
<gene>
    <name evidence="1" type="ORF">ENL19_02000</name>
</gene>
<dbReference type="EMBL" id="DRTB01000149">
    <property type="protein sequence ID" value="HHE04818.1"/>
    <property type="molecule type" value="Genomic_DNA"/>
</dbReference>
<accession>A0A7C5DAW7</accession>
<dbReference type="Proteomes" id="UP000886110">
    <property type="component" value="Unassembled WGS sequence"/>
</dbReference>
<name>A0A7C5DAW7_UNCW3</name>
<proteinExistence type="predicted"/>
<protein>
    <submittedName>
        <fullName evidence="1">Uncharacterized protein</fullName>
    </submittedName>
</protein>
<sequence length="86" mass="10270">MDRYNIRSHKVSDVHSFIAGAILGGIAKLTGRYPVFDLRRAKDLRYRFWSYNVENFFTDTGYVIKYSFKRTAKETADWYKMMGWIK</sequence>
<organism evidence="1">
    <name type="scientific">candidate division WOR-3 bacterium</name>
    <dbReference type="NCBI Taxonomy" id="2052148"/>
    <lineage>
        <taxon>Bacteria</taxon>
        <taxon>Bacteria division WOR-3</taxon>
    </lineage>
</organism>
<dbReference type="AlphaFoldDB" id="A0A7C5DAW7"/>